<reference evidence="2 3" key="1">
    <citation type="submission" date="2020-06" db="EMBL/GenBank/DDBJ databases">
        <title>Genomic analysis of Salicibibacter sp. NKC5-3.</title>
        <authorList>
            <person name="Oh Y.J."/>
        </authorList>
    </citation>
    <scope>NUCLEOTIDE SEQUENCE [LARGE SCALE GENOMIC DNA]</scope>
    <source>
        <strain evidence="2 3">NKC5-3</strain>
    </source>
</reference>
<keyword evidence="1" id="KW-0472">Membrane</keyword>
<evidence type="ECO:0000313" key="2">
    <source>
        <dbReference type="EMBL" id="QQK76837.1"/>
    </source>
</evidence>
<dbReference type="Proteomes" id="UP000595823">
    <property type="component" value="Chromosome"/>
</dbReference>
<keyword evidence="1" id="KW-1133">Transmembrane helix</keyword>
<sequence>MGKKRNWFLSGLTLWLLIVVFSLVTQKISHVYTISGWIAMVGIVILGFVSLITIKDEHRHKKKMDGDYKKTAKEGSSISFKLFLFLLPHIVTSLVLIYIIYP</sequence>
<dbReference type="KEGG" id="scia:HUG15_15545"/>
<organism evidence="2 3">
    <name type="scientific">Salicibibacter cibarius</name>
    <dbReference type="NCBI Taxonomy" id="2743000"/>
    <lineage>
        <taxon>Bacteria</taxon>
        <taxon>Bacillati</taxon>
        <taxon>Bacillota</taxon>
        <taxon>Bacilli</taxon>
        <taxon>Bacillales</taxon>
        <taxon>Bacillaceae</taxon>
        <taxon>Salicibibacter</taxon>
    </lineage>
</organism>
<name>A0A7T6Z4V3_9BACI</name>
<accession>A0A7T6Z4V3</accession>
<gene>
    <name evidence="2" type="ORF">HUG15_15545</name>
</gene>
<feature type="transmembrane region" description="Helical" evidence="1">
    <location>
        <begin position="32"/>
        <end position="54"/>
    </location>
</feature>
<keyword evidence="1" id="KW-0812">Transmembrane</keyword>
<dbReference type="AlphaFoldDB" id="A0A7T6Z4V3"/>
<dbReference type="EMBL" id="CP054705">
    <property type="protein sequence ID" value="QQK76837.1"/>
    <property type="molecule type" value="Genomic_DNA"/>
</dbReference>
<dbReference type="RefSeq" id="WP_200123964.1">
    <property type="nucleotide sequence ID" value="NZ_CP054705.1"/>
</dbReference>
<evidence type="ECO:0000256" key="1">
    <source>
        <dbReference type="SAM" id="Phobius"/>
    </source>
</evidence>
<protein>
    <recommendedName>
        <fullName evidence="4">DUF5316 domain-containing protein</fullName>
    </recommendedName>
</protein>
<evidence type="ECO:0000313" key="3">
    <source>
        <dbReference type="Proteomes" id="UP000595823"/>
    </source>
</evidence>
<proteinExistence type="predicted"/>
<feature type="transmembrane region" description="Helical" evidence="1">
    <location>
        <begin position="82"/>
        <end position="101"/>
    </location>
</feature>
<keyword evidence="3" id="KW-1185">Reference proteome</keyword>
<evidence type="ECO:0008006" key="4">
    <source>
        <dbReference type="Google" id="ProtNLM"/>
    </source>
</evidence>